<evidence type="ECO:0000256" key="4">
    <source>
        <dbReference type="ARBA" id="ARBA00023284"/>
    </source>
</evidence>
<reference evidence="7 8" key="1">
    <citation type="submission" date="2018-03" db="EMBL/GenBank/DDBJ databases">
        <title>Cross-interface Injection: A General Nanoliter Liquid Handling Method Applied to Single Cells Genome Amplification Automated Nanoliter Liquid Handling Applied to Single Cell Multiple Displacement Amplification.</title>
        <authorList>
            <person name="Yun J."/>
            <person name="Xu P."/>
            <person name="Xu J."/>
            <person name="Dai X."/>
            <person name="Wang Y."/>
            <person name="Zheng X."/>
            <person name="Cao C."/>
            <person name="Yi Q."/>
            <person name="Zhu Y."/>
            <person name="Wang L."/>
            <person name="Dong Z."/>
            <person name="Huang Y."/>
            <person name="Huang L."/>
            <person name="Du W."/>
        </authorList>
    </citation>
    <scope>NUCLEOTIDE SEQUENCE [LARGE SCALE GENOMIC DNA]</scope>
    <source>
        <strain evidence="7 8">Z-D1-2</strain>
    </source>
</reference>
<evidence type="ECO:0000256" key="1">
    <source>
        <dbReference type="ARBA" id="ARBA00004196"/>
    </source>
</evidence>
<dbReference type="PROSITE" id="PS51257">
    <property type="entry name" value="PROKAR_LIPOPROTEIN"/>
    <property type="match status" value="1"/>
</dbReference>
<keyword evidence="2" id="KW-0201">Cytochrome c-type biogenesis</keyword>
<evidence type="ECO:0000256" key="2">
    <source>
        <dbReference type="ARBA" id="ARBA00022748"/>
    </source>
</evidence>
<sequence length="375" mass="42483">MMLKRGIAAVFAMLIIVACETKKEGGAVNISGTVENPKANGIITLAKLSGGNREVVDTITLDDKNSFIVSVETKSPEFYQINFYNTQLATLAVHDEDLNVVADGSDREGKMEITGSEDVEYMATIQKMLKEQNEEIQKINSDFINARDAKDEERMKNIQDDFLLMQEKKKEQIKQKIETMLPSIAVIQGMNFFNPNEDFEFMNSVAQRLHEAHPESEIVKFYKEQMDNLATTAVGAEAPDFAMPTPEGDTVSLKDFRGGYVLVDFWAAWCKPCRQENPNIVAAYQKYKDEGFEILGVSLDRKREDWLQAIETDNLEWTQISELKYWQTPIVQQYNISGIPFSLLIDPDGKIVAKNLRGEQLHEKLAEIYGQPEEG</sequence>
<dbReference type="EMBL" id="PYVU01000043">
    <property type="protein sequence ID" value="PTB96606.1"/>
    <property type="molecule type" value="Genomic_DNA"/>
</dbReference>
<proteinExistence type="predicted"/>
<dbReference type="GO" id="GO:0016491">
    <property type="term" value="F:oxidoreductase activity"/>
    <property type="evidence" value="ECO:0007669"/>
    <property type="project" value="InterPro"/>
</dbReference>
<dbReference type="CDD" id="cd02966">
    <property type="entry name" value="TlpA_like_family"/>
    <property type="match status" value="1"/>
</dbReference>
<feature type="domain" description="Thioredoxin" evidence="6">
    <location>
        <begin position="232"/>
        <end position="374"/>
    </location>
</feature>
<accession>A0A2T4DS71</accession>
<keyword evidence="4" id="KW-0676">Redox-active center</keyword>
<comment type="caution">
    <text evidence="7">The sequence shown here is derived from an EMBL/GenBank/DDBJ whole genome shotgun (WGS) entry which is preliminary data.</text>
</comment>
<evidence type="ECO:0000256" key="5">
    <source>
        <dbReference type="SAM" id="Coils"/>
    </source>
</evidence>
<dbReference type="GO" id="GO:0017004">
    <property type="term" value="P:cytochrome complex assembly"/>
    <property type="evidence" value="ECO:0007669"/>
    <property type="project" value="UniProtKB-KW"/>
</dbReference>
<dbReference type="InterPro" id="IPR000866">
    <property type="entry name" value="AhpC/TSA"/>
</dbReference>
<dbReference type="Pfam" id="PF00578">
    <property type="entry name" value="AhpC-TSA"/>
    <property type="match status" value="1"/>
</dbReference>
<dbReference type="GO" id="GO:0016209">
    <property type="term" value="F:antioxidant activity"/>
    <property type="evidence" value="ECO:0007669"/>
    <property type="project" value="InterPro"/>
</dbReference>
<dbReference type="PROSITE" id="PS51352">
    <property type="entry name" value="THIOREDOXIN_2"/>
    <property type="match status" value="1"/>
</dbReference>
<keyword evidence="5" id="KW-0175">Coiled coil</keyword>
<comment type="subcellular location">
    <subcellularLocation>
        <location evidence="1">Cell envelope</location>
    </subcellularLocation>
</comment>
<protein>
    <submittedName>
        <fullName evidence="7">Cytochrome C biogenesis protein</fullName>
    </submittedName>
</protein>
<evidence type="ECO:0000259" key="6">
    <source>
        <dbReference type="PROSITE" id="PS51352"/>
    </source>
</evidence>
<dbReference type="PANTHER" id="PTHR42852:SF6">
    <property type="entry name" value="THIOL:DISULFIDE INTERCHANGE PROTEIN DSBE"/>
    <property type="match status" value="1"/>
</dbReference>
<name>A0A2T4DS71_9BACT</name>
<dbReference type="InterPro" id="IPR036249">
    <property type="entry name" value="Thioredoxin-like_sf"/>
</dbReference>
<dbReference type="InterPro" id="IPR013766">
    <property type="entry name" value="Thioredoxin_domain"/>
</dbReference>
<evidence type="ECO:0000313" key="7">
    <source>
        <dbReference type="EMBL" id="PTB96606.1"/>
    </source>
</evidence>
<keyword evidence="3" id="KW-1015">Disulfide bond</keyword>
<gene>
    <name evidence="7" type="ORF">C9994_06540</name>
</gene>
<dbReference type="Proteomes" id="UP000240608">
    <property type="component" value="Unassembled WGS sequence"/>
</dbReference>
<dbReference type="InterPro" id="IPR050553">
    <property type="entry name" value="Thioredoxin_ResA/DsbE_sf"/>
</dbReference>
<dbReference type="PANTHER" id="PTHR42852">
    <property type="entry name" value="THIOL:DISULFIDE INTERCHANGE PROTEIN DSBE"/>
    <property type="match status" value="1"/>
</dbReference>
<dbReference type="Gene3D" id="3.40.30.10">
    <property type="entry name" value="Glutaredoxin"/>
    <property type="match status" value="1"/>
</dbReference>
<evidence type="ECO:0000313" key="8">
    <source>
        <dbReference type="Proteomes" id="UP000240608"/>
    </source>
</evidence>
<feature type="coiled-coil region" evidence="5">
    <location>
        <begin position="122"/>
        <end position="149"/>
    </location>
</feature>
<dbReference type="SUPFAM" id="SSF52833">
    <property type="entry name" value="Thioredoxin-like"/>
    <property type="match status" value="1"/>
</dbReference>
<dbReference type="GO" id="GO:0030313">
    <property type="term" value="C:cell envelope"/>
    <property type="evidence" value="ECO:0007669"/>
    <property type="project" value="UniProtKB-SubCell"/>
</dbReference>
<dbReference type="AlphaFoldDB" id="A0A2T4DS71"/>
<evidence type="ECO:0000256" key="3">
    <source>
        <dbReference type="ARBA" id="ARBA00023157"/>
    </source>
</evidence>
<organism evidence="7 8">
    <name type="scientific">Marivirga lumbricoides</name>
    <dbReference type="NCBI Taxonomy" id="1046115"/>
    <lineage>
        <taxon>Bacteria</taxon>
        <taxon>Pseudomonadati</taxon>
        <taxon>Bacteroidota</taxon>
        <taxon>Cytophagia</taxon>
        <taxon>Cytophagales</taxon>
        <taxon>Marivirgaceae</taxon>
        <taxon>Marivirga</taxon>
    </lineage>
</organism>